<accession>A0A2S7M0A3</accession>
<sequence>MKEGRVGMEVQFHATGKLVKLFPKKTRYTLHEADEKLKEVARNVPLGKVRRLVAIEIFESEKDDSIFLAEFEVGSEEASNFLLLIDTLFKTSFPSSSDEEKQKGLAYIEQAYKAEEARLEGTEPSTKQMADTEGKKHHKFSLKALNTIFDERKRHNRPVLIVILTIFFFFSGGMYIYMTYGSSQSHSVAKSKGEYQTLLKEKDYVQLIEKYPDKEEEVLTSLFEDKNKNELREIAKVSKRPLAIFYLAFLEENWEKVTTTQKIPQDKAVLAMKGYAFLKLGKLEEATLINKEIKSELLANQINKKQVDLAYKALRSKDVGKAESINKTLQNAELAEDIDVAKSILNLLKKYEEDKKNANLSSKEREEAEENYHMWESNLQLLGKNNGSDTK</sequence>
<evidence type="ECO:0000313" key="3">
    <source>
        <dbReference type="EMBL" id="ROX29582.1"/>
    </source>
</evidence>
<keyword evidence="1" id="KW-0175">Coiled coil</keyword>
<feature type="coiled-coil region" evidence="1">
    <location>
        <begin position="341"/>
        <end position="385"/>
    </location>
</feature>
<proteinExistence type="predicted"/>
<reference evidence="4 6" key="2">
    <citation type="submission" date="2019-02" db="EMBL/GenBank/DDBJ databases">
        <title>From farm to fork: dissemination of Tn554::fexA-optrA in linezolid-resistant Enterococcus faecalis clones from chicken feces and meat in Tunisia.</title>
        <authorList>
            <person name="Tedim A.P."/>
            <person name="Elghaieb H."/>
            <person name="Abbassi M.S."/>
            <person name="Novais C."/>
            <person name="Hassen A."/>
            <person name="Peixe L."/>
            <person name="Freitas A.R."/>
        </authorList>
    </citation>
    <scope>NUCLEOTIDE SEQUENCE [LARGE SCALE GENOMIC DNA]</scope>
    <source>
        <strain evidence="4 6">728T</strain>
    </source>
</reference>
<feature type="transmembrane region" description="Helical" evidence="2">
    <location>
        <begin position="159"/>
        <end position="178"/>
    </location>
</feature>
<dbReference type="AlphaFoldDB" id="A0A2S7M0A3"/>
<gene>
    <name evidence="3" type="ORF">EGW16_15595</name>
    <name evidence="4" type="ORF">EU507_02905</name>
</gene>
<dbReference type="Proteomes" id="UP000292223">
    <property type="component" value="Unassembled WGS sequence"/>
</dbReference>
<evidence type="ECO:0000256" key="1">
    <source>
        <dbReference type="SAM" id="Coils"/>
    </source>
</evidence>
<reference evidence="3 5" key="1">
    <citation type="submission" date="2018-10" db="EMBL/GenBank/DDBJ databases">
        <title>Genotypes and phenotypes of Enterococci isolated from broiler chickens.</title>
        <authorList>
            <person name="Muhammad A.R."/>
            <person name="Diarra M.S."/>
        </authorList>
    </citation>
    <scope>NUCLEOTIDE SEQUENCE [LARGE SCALE GENOMIC DNA]</scope>
    <source>
        <strain evidence="3 5">LIT2 A36'</strain>
    </source>
</reference>
<keyword evidence="2" id="KW-1133">Transmembrane helix</keyword>
<comment type="caution">
    <text evidence="4">The sequence shown here is derived from an EMBL/GenBank/DDBJ whole genome shotgun (WGS) entry which is preliminary data.</text>
</comment>
<dbReference type="EMBL" id="RKMZ01000013">
    <property type="protein sequence ID" value="ROX29582.1"/>
    <property type="molecule type" value="Genomic_DNA"/>
</dbReference>
<keyword evidence="2" id="KW-0812">Transmembrane</keyword>
<name>A0A2S7M0A3_ENTFL</name>
<protein>
    <submittedName>
        <fullName evidence="4">Uncharacterized protein</fullName>
    </submittedName>
</protein>
<evidence type="ECO:0000313" key="5">
    <source>
        <dbReference type="Proteomes" id="UP000281488"/>
    </source>
</evidence>
<evidence type="ECO:0000256" key="2">
    <source>
        <dbReference type="SAM" id="Phobius"/>
    </source>
</evidence>
<dbReference type="EMBL" id="SEWT01000002">
    <property type="protein sequence ID" value="RYU34435.1"/>
    <property type="molecule type" value="Genomic_DNA"/>
</dbReference>
<evidence type="ECO:0000313" key="6">
    <source>
        <dbReference type="Proteomes" id="UP000292223"/>
    </source>
</evidence>
<evidence type="ECO:0000313" key="4">
    <source>
        <dbReference type="EMBL" id="RYU34435.1"/>
    </source>
</evidence>
<dbReference type="Proteomes" id="UP000281488">
    <property type="component" value="Unassembled WGS sequence"/>
</dbReference>
<organism evidence="4 6">
    <name type="scientific">Enterococcus faecalis</name>
    <name type="common">Streptococcus faecalis</name>
    <dbReference type="NCBI Taxonomy" id="1351"/>
    <lineage>
        <taxon>Bacteria</taxon>
        <taxon>Bacillati</taxon>
        <taxon>Bacillota</taxon>
        <taxon>Bacilli</taxon>
        <taxon>Lactobacillales</taxon>
        <taxon>Enterococcaceae</taxon>
        <taxon>Enterococcus</taxon>
    </lineage>
</organism>
<keyword evidence="2" id="KW-0472">Membrane</keyword>